<gene>
    <name evidence="1" type="ordered locus">MmarC5_0924</name>
</gene>
<evidence type="ECO:0000313" key="2">
    <source>
        <dbReference type="Proteomes" id="UP000000253"/>
    </source>
</evidence>
<dbReference type="HOGENOM" id="CLU_2839396_0_0_2"/>
<evidence type="ECO:0000313" key="1">
    <source>
        <dbReference type="EMBL" id="ABO35230.1"/>
    </source>
</evidence>
<sequence length="65" mass="7938">MKECVKRGHFPKEVYNYWQKNKLNRLTHSNPDMLPYYNQVCNNTQDYRKSSDIEEKENLKKEGQK</sequence>
<dbReference type="EMBL" id="CP000609">
    <property type="protein sequence ID" value="ABO35230.1"/>
    <property type="molecule type" value="Genomic_DNA"/>
</dbReference>
<organism evidence="1 2">
    <name type="scientific">Methanococcus maripaludis (strain C5 / ATCC BAA-1333)</name>
    <dbReference type="NCBI Taxonomy" id="402880"/>
    <lineage>
        <taxon>Archaea</taxon>
        <taxon>Methanobacteriati</taxon>
        <taxon>Methanobacteriota</taxon>
        <taxon>Methanomada group</taxon>
        <taxon>Methanococci</taxon>
        <taxon>Methanococcales</taxon>
        <taxon>Methanococcaceae</taxon>
        <taxon>Methanococcus</taxon>
    </lineage>
</organism>
<protein>
    <submittedName>
        <fullName evidence="1">Uncharacterized protein</fullName>
    </submittedName>
</protein>
<dbReference type="KEGG" id="mmq:MmarC5_0924"/>
<accession>A4FYE6</accession>
<dbReference type="Proteomes" id="UP000000253">
    <property type="component" value="Chromosome"/>
</dbReference>
<dbReference type="AlphaFoldDB" id="A4FYE6"/>
<name>A4FYE6_METM5</name>
<dbReference type="STRING" id="402880.MmarC5_0924"/>
<reference evidence="1 2" key="1">
    <citation type="submission" date="2007-03" db="EMBL/GenBank/DDBJ databases">
        <title>Complete sequence of chromosome of Methanococcus maripaludis C5.</title>
        <authorList>
            <consortium name="US DOE Joint Genome Institute"/>
            <person name="Copeland A."/>
            <person name="Lucas S."/>
            <person name="Lapidus A."/>
            <person name="Barry K."/>
            <person name="Glavina del Rio T."/>
            <person name="Dalin E."/>
            <person name="Tice H."/>
            <person name="Pitluck S."/>
            <person name="Chertkov O."/>
            <person name="Brettin T."/>
            <person name="Bruce D."/>
            <person name="Han C."/>
            <person name="Detter J.C."/>
            <person name="Schmutz J."/>
            <person name="Larimer F."/>
            <person name="Land M."/>
            <person name="Hauser L."/>
            <person name="Kyrpides N."/>
            <person name="Mikhailova N."/>
            <person name="Sieprawska-Lupa M."/>
            <person name="Whitman W.B."/>
            <person name="Richardson P."/>
        </authorList>
    </citation>
    <scope>NUCLEOTIDE SEQUENCE [LARGE SCALE GENOMIC DNA]</scope>
    <source>
        <strain evidence="2">C5 / ATCC BAA-1333</strain>
    </source>
</reference>
<proteinExistence type="predicted"/>